<evidence type="ECO:0000313" key="2">
    <source>
        <dbReference type="EMBL" id="PSB33247.1"/>
    </source>
</evidence>
<name>A0A2T1EKG7_9CYAN</name>
<feature type="transmembrane region" description="Helical" evidence="1">
    <location>
        <begin position="74"/>
        <end position="94"/>
    </location>
</feature>
<accession>A0A2T1EKG7</accession>
<reference evidence="3" key="1">
    <citation type="submission" date="2018-02" db="EMBL/GenBank/DDBJ databases">
        <authorList>
            <person name="Moore K."/>
            <person name="Momper L."/>
        </authorList>
    </citation>
    <scope>NUCLEOTIDE SEQUENCE [LARGE SCALE GENOMIC DNA]</scope>
    <source>
        <strain evidence="3">ULC18</strain>
    </source>
</reference>
<keyword evidence="1" id="KW-0812">Transmembrane</keyword>
<dbReference type="AlphaFoldDB" id="A0A2T1EKG7"/>
<dbReference type="RefSeq" id="WP_106255148.1">
    <property type="nucleotide sequence ID" value="NZ_CAWNSW010000120.1"/>
</dbReference>
<evidence type="ECO:0000313" key="3">
    <source>
        <dbReference type="Proteomes" id="UP000239576"/>
    </source>
</evidence>
<dbReference type="Proteomes" id="UP000239576">
    <property type="component" value="Unassembled WGS sequence"/>
</dbReference>
<feature type="transmembrane region" description="Helical" evidence="1">
    <location>
        <begin position="17"/>
        <end position="36"/>
    </location>
</feature>
<proteinExistence type="predicted"/>
<protein>
    <submittedName>
        <fullName evidence="2">Uncharacterized protein</fullName>
    </submittedName>
</protein>
<dbReference type="EMBL" id="PVWK01000020">
    <property type="protein sequence ID" value="PSB33247.1"/>
    <property type="molecule type" value="Genomic_DNA"/>
</dbReference>
<keyword evidence="3" id="KW-1185">Reference proteome</keyword>
<evidence type="ECO:0000256" key="1">
    <source>
        <dbReference type="SAM" id="Phobius"/>
    </source>
</evidence>
<comment type="caution">
    <text evidence="2">The sequence shown here is derived from an EMBL/GenBank/DDBJ whole genome shotgun (WGS) entry which is preliminary data.</text>
</comment>
<feature type="transmembrane region" description="Helical" evidence="1">
    <location>
        <begin position="115"/>
        <end position="132"/>
    </location>
</feature>
<organism evidence="2 3">
    <name type="scientific">Stenomitos frigidus ULC18</name>
    <dbReference type="NCBI Taxonomy" id="2107698"/>
    <lineage>
        <taxon>Bacteria</taxon>
        <taxon>Bacillati</taxon>
        <taxon>Cyanobacteriota</taxon>
        <taxon>Cyanophyceae</taxon>
        <taxon>Leptolyngbyales</taxon>
        <taxon>Leptolyngbyaceae</taxon>
        <taxon>Stenomitos</taxon>
    </lineage>
</organism>
<keyword evidence="1" id="KW-1133">Transmembrane helix</keyword>
<keyword evidence="1" id="KW-0472">Membrane</keyword>
<gene>
    <name evidence="2" type="ORF">C7B82_04630</name>
</gene>
<feature type="transmembrane region" description="Helical" evidence="1">
    <location>
        <begin position="48"/>
        <end position="68"/>
    </location>
</feature>
<sequence length="162" mass="18200">MVNFSLNLFDLGGLGPIWLYALPLALTQTWLLGLDVRTRWVWLGLQMLSLTVCLSLIPLLIGLCFGVLSGWLVMLPFAALIGVLLWGFFGFLGLAVQWLERRALQGRIHALKRKLVVSLLASTAVWWLLPLIGRFFPLWFRLGLMVVVGVAVGQITGRFLRR</sequence>
<feature type="transmembrane region" description="Helical" evidence="1">
    <location>
        <begin position="138"/>
        <end position="160"/>
    </location>
</feature>
<reference evidence="2 3" key="2">
    <citation type="submission" date="2018-03" db="EMBL/GenBank/DDBJ databases">
        <title>The ancient ancestry and fast evolution of plastids.</title>
        <authorList>
            <person name="Moore K.R."/>
            <person name="Magnabosco C."/>
            <person name="Momper L."/>
            <person name="Gold D.A."/>
            <person name="Bosak T."/>
            <person name="Fournier G.P."/>
        </authorList>
    </citation>
    <scope>NUCLEOTIDE SEQUENCE [LARGE SCALE GENOMIC DNA]</scope>
    <source>
        <strain evidence="2 3">ULC18</strain>
    </source>
</reference>